<keyword evidence="2" id="KW-1003">Cell membrane</keyword>
<sequence>MVALAAPQAPPRRSLPRIGVVAVVVIAAAALRMAFLSYETGDARIFLSWYEHIASNGGFAALKDISFANYNVTYLYLLAALSYLPVTPLIGIKVLSAAFDFLLGYFVYRLVALRYPGKWWPVLAGALTLFLPTVVVNASMWGQADAMYAAFAVGGVYFVLRRRPWLACVFVGIAFALKLQTVFLFPLLLLLVLLRFMPWKTLLAIPLVYVVLDIPALLIGTSPSQLLEVYVSQTGTFDLLTLNAPNVYQYLGTSVTSSAIRITGILVTGFLVLALIVAVWWRRVEMSSTRIILAATVSVLLVPYFLPAMHERYFFLADALTVVAAFYLPRKLWALPVLEQFASFFAYLPFLLGSGGGFGGGRGQRPGGTGGFRGGTGGSGTPPTGGFPGGGNGSGGFGGRPGGGSLGSGGFGGGGFGGGAVNSSIVDMRILATAMLGALALALWVTTRQFRRPTPP</sequence>
<feature type="transmembrane region" description="Helical" evidence="9">
    <location>
        <begin position="312"/>
        <end position="329"/>
    </location>
</feature>
<proteinExistence type="inferred from homology"/>
<feature type="transmembrane region" description="Helical" evidence="9">
    <location>
        <begin position="341"/>
        <end position="359"/>
    </location>
</feature>
<dbReference type="Pfam" id="PF09594">
    <property type="entry name" value="GT87"/>
    <property type="match status" value="1"/>
</dbReference>
<feature type="transmembrane region" description="Helical" evidence="9">
    <location>
        <begin position="18"/>
        <end position="38"/>
    </location>
</feature>
<feature type="compositionally biased region" description="Gly residues" evidence="8">
    <location>
        <begin position="363"/>
        <end position="380"/>
    </location>
</feature>
<evidence type="ECO:0000256" key="3">
    <source>
        <dbReference type="ARBA" id="ARBA00022679"/>
    </source>
</evidence>
<gene>
    <name evidence="10" type="ORF">ACFFH7_00345</name>
</gene>
<feature type="transmembrane region" description="Helical" evidence="9">
    <location>
        <begin position="259"/>
        <end position="281"/>
    </location>
</feature>
<feature type="transmembrane region" description="Helical" evidence="9">
    <location>
        <begin position="428"/>
        <end position="446"/>
    </location>
</feature>
<evidence type="ECO:0000313" key="10">
    <source>
        <dbReference type="EMBL" id="MFC0539905.1"/>
    </source>
</evidence>
<accession>A0ABV6MHZ6</accession>
<dbReference type="EMBL" id="JBHLUD010000001">
    <property type="protein sequence ID" value="MFC0539905.1"/>
    <property type="molecule type" value="Genomic_DNA"/>
</dbReference>
<dbReference type="RefSeq" id="WP_379793705.1">
    <property type="nucleotide sequence ID" value="NZ_JBHLUD010000001.1"/>
</dbReference>
<organism evidence="10 11">
    <name type="scientific">Kutzneria chonburiensis</name>
    <dbReference type="NCBI Taxonomy" id="1483604"/>
    <lineage>
        <taxon>Bacteria</taxon>
        <taxon>Bacillati</taxon>
        <taxon>Actinomycetota</taxon>
        <taxon>Actinomycetes</taxon>
        <taxon>Pseudonocardiales</taxon>
        <taxon>Pseudonocardiaceae</taxon>
        <taxon>Kutzneria</taxon>
    </lineage>
</organism>
<evidence type="ECO:0000256" key="8">
    <source>
        <dbReference type="SAM" id="MobiDB-lite"/>
    </source>
</evidence>
<evidence type="ECO:0000256" key="7">
    <source>
        <dbReference type="ARBA" id="ARBA00024033"/>
    </source>
</evidence>
<protein>
    <submittedName>
        <fullName evidence="10">Glycosyltransferase 87 family protein</fullName>
    </submittedName>
</protein>
<dbReference type="Proteomes" id="UP001589810">
    <property type="component" value="Unassembled WGS sequence"/>
</dbReference>
<feature type="transmembrane region" description="Helical" evidence="9">
    <location>
        <begin position="201"/>
        <end position="220"/>
    </location>
</feature>
<dbReference type="InterPro" id="IPR018584">
    <property type="entry name" value="GT87"/>
</dbReference>
<evidence type="ECO:0000256" key="6">
    <source>
        <dbReference type="ARBA" id="ARBA00023136"/>
    </source>
</evidence>
<evidence type="ECO:0000256" key="5">
    <source>
        <dbReference type="ARBA" id="ARBA00022989"/>
    </source>
</evidence>
<keyword evidence="6 9" id="KW-0472">Membrane</keyword>
<evidence type="ECO:0000256" key="2">
    <source>
        <dbReference type="ARBA" id="ARBA00022475"/>
    </source>
</evidence>
<feature type="transmembrane region" description="Helical" evidence="9">
    <location>
        <begin position="74"/>
        <end position="107"/>
    </location>
</feature>
<comment type="similarity">
    <text evidence="7">Belongs to the glycosyltransferase 87 family.</text>
</comment>
<feature type="transmembrane region" description="Helical" evidence="9">
    <location>
        <begin position="164"/>
        <end position="194"/>
    </location>
</feature>
<reference evidence="10 11" key="1">
    <citation type="submission" date="2024-09" db="EMBL/GenBank/DDBJ databases">
        <authorList>
            <person name="Sun Q."/>
            <person name="Mori K."/>
        </authorList>
    </citation>
    <scope>NUCLEOTIDE SEQUENCE [LARGE SCALE GENOMIC DNA]</scope>
    <source>
        <strain evidence="10 11">TBRC 1432</strain>
    </source>
</reference>
<keyword evidence="4 9" id="KW-0812">Transmembrane</keyword>
<evidence type="ECO:0000256" key="9">
    <source>
        <dbReference type="SAM" id="Phobius"/>
    </source>
</evidence>
<evidence type="ECO:0000313" key="11">
    <source>
        <dbReference type="Proteomes" id="UP001589810"/>
    </source>
</evidence>
<keyword evidence="5 9" id="KW-1133">Transmembrane helix</keyword>
<evidence type="ECO:0000256" key="1">
    <source>
        <dbReference type="ARBA" id="ARBA00004651"/>
    </source>
</evidence>
<feature type="compositionally biased region" description="Gly residues" evidence="8">
    <location>
        <begin position="386"/>
        <end position="404"/>
    </location>
</feature>
<feature type="transmembrane region" description="Helical" evidence="9">
    <location>
        <begin position="119"/>
        <end position="144"/>
    </location>
</feature>
<feature type="transmembrane region" description="Helical" evidence="9">
    <location>
        <begin position="288"/>
        <end position="306"/>
    </location>
</feature>
<name>A0ABV6MHZ6_9PSEU</name>
<comment type="subcellular location">
    <subcellularLocation>
        <location evidence="1">Cell membrane</location>
        <topology evidence="1">Multi-pass membrane protein</topology>
    </subcellularLocation>
</comment>
<comment type="caution">
    <text evidence="10">The sequence shown here is derived from an EMBL/GenBank/DDBJ whole genome shotgun (WGS) entry which is preliminary data.</text>
</comment>
<keyword evidence="11" id="KW-1185">Reference proteome</keyword>
<evidence type="ECO:0000256" key="4">
    <source>
        <dbReference type="ARBA" id="ARBA00022692"/>
    </source>
</evidence>
<feature type="region of interest" description="Disordered" evidence="8">
    <location>
        <begin position="363"/>
        <end position="404"/>
    </location>
</feature>
<keyword evidence="3" id="KW-0808">Transferase</keyword>